<proteinExistence type="inferred from homology"/>
<evidence type="ECO:0000313" key="5">
    <source>
        <dbReference type="EMBL" id="KAA3797174.1"/>
    </source>
</evidence>
<protein>
    <submittedName>
        <fullName evidence="5">Serine acetyltransferase</fullName>
    </submittedName>
</protein>
<dbReference type="Gene3D" id="2.160.10.10">
    <property type="entry name" value="Hexapeptide repeat proteins"/>
    <property type="match status" value="1"/>
</dbReference>
<accession>A0A6N3V3F6</accession>
<evidence type="ECO:0000256" key="4">
    <source>
        <dbReference type="SAM" id="Phobius"/>
    </source>
</evidence>
<dbReference type="EMBL" id="VWLX01000037">
    <property type="protein sequence ID" value="KAA3797174.1"/>
    <property type="molecule type" value="Genomic_DNA"/>
</dbReference>
<keyword evidence="4" id="KW-0812">Transmembrane</keyword>
<comment type="similarity">
    <text evidence="1">Belongs to the transferase hexapeptide repeat family.</text>
</comment>
<evidence type="ECO:0000313" key="6">
    <source>
        <dbReference type="Proteomes" id="UP000460135"/>
    </source>
</evidence>
<keyword evidence="4" id="KW-0472">Membrane</keyword>
<keyword evidence="2 5" id="KW-0808">Transferase</keyword>
<feature type="transmembrane region" description="Helical" evidence="4">
    <location>
        <begin position="6"/>
        <end position="23"/>
    </location>
</feature>
<dbReference type="CDD" id="cd03354">
    <property type="entry name" value="LbH_SAT"/>
    <property type="match status" value="1"/>
</dbReference>
<evidence type="ECO:0000256" key="3">
    <source>
        <dbReference type="ARBA" id="ARBA00023315"/>
    </source>
</evidence>
<dbReference type="Proteomes" id="UP000460135">
    <property type="component" value="Unassembled WGS sequence"/>
</dbReference>
<comment type="caution">
    <text evidence="5">The sequence shown here is derived from an EMBL/GenBank/DDBJ whole genome shotgun (WGS) entry which is preliminary data.</text>
</comment>
<dbReference type="AlphaFoldDB" id="A0A6N3V3F6"/>
<evidence type="ECO:0000256" key="2">
    <source>
        <dbReference type="ARBA" id="ARBA00022679"/>
    </source>
</evidence>
<gene>
    <name evidence="5" type="ORF">F3F51_28360</name>
</gene>
<dbReference type="InterPro" id="IPR011004">
    <property type="entry name" value="Trimer_LpxA-like_sf"/>
</dbReference>
<dbReference type="InterPro" id="IPR045304">
    <property type="entry name" value="LbH_SAT"/>
</dbReference>
<dbReference type="GO" id="GO:0016746">
    <property type="term" value="F:acyltransferase activity"/>
    <property type="evidence" value="ECO:0007669"/>
    <property type="project" value="UniProtKB-KW"/>
</dbReference>
<evidence type="ECO:0000256" key="1">
    <source>
        <dbReference type="ARBA" id="ARBA00007274"/>
    </source>
</evidence>
<dbReference type="Pfam" id="PF00132">
    <property type="entry name" value="Hexapep"/>
    <property type="match status" value="1"/>
</dbReference>
<dbReference type="PANTHER" id="PTHR42811">
    <property type="entry name" value="SERINE ACETYLTRANSFERASE"/>
    <property type="match status" value="1"/>
</dbReference>
<dbReference type="InterPro" id="IPR001451">
    <property type="entry name" value="Hexapep"/>
</dbReference>
<keyword evidence="4" id="KW-1133">Transmembrane helix</keyword>
<reference evidence="5 6" key="1">
    <citation type="journal article" date="2019" name="Nat. Med.">
        <title>A library of human gut bacterial isolates paired with longitudinal multiomics data enables mechanistic microbiome research.</title>
        <authorList>
            <person name="Poyet M."/>
            <person name="Groussin M."/>
            <person name="Gibbons S.M."/>
            <person name="Avila-Pacheco J."/>
            <person name="Jiang X."/>
            <person name="Kearney S.M."/>
            <person name="Perrotta A.R."/>
            <person name="Berdy B."/>
            <person name="Zhao S."/>
            <person name="Lieberman T.D."/>
            <person name="Swanson P.K."/>
            <person name="Smith M."/>
            <person name="Roesemann S."/>
            <person name="Alexander J.E."/>
            <person name="Rich S.A."/>
            <person name="Livny J."/>
            <person name="Vlamakis H."/>
            <person name="Clish C."/>
            <person name="Bullock K."/>
            <person name="Deik A."/>
            <person name="Scott J."/>
            <person name="Pierce K.A."/>
            <person name="Xavier R.J."/>
            <person name="Alm E.J."/>
        </authorList>
    </citation>
    <scope>NUCLEOTIDE SEQUENCE [LARGE SCALE GENOMIC DNA]</scope>
    <source>
        <strain evidence="5 6">BIOML-A183</strain>
    </source>
</reference>
<sequence length="197" mass="22389">MKRILFYFKLLFFIPHGLFFLFSRKKILLEEELIQWRKVLRIREKSTLNLFFYLILNLKEYRSLFYYRIGGWSLLLSWYAHGMTNLYITIPSENVSKGLVIQHGHSTRIGPERCGAYCQIWHNVTIGKAYSGGKRPVLGNNIKVCAGSIILGDIVIGDNVTIGAGCIVVKSVPNNCVVVGNPARIVQKDGEKVNILL</sequence>
<dbReference type="SUPFAM" id="SSF51161">
    <property type="entry name" value="Trimeric LpxA-like enzymes"/>
    <property type="match status" value="1"/>
</dbReference>
<name>A0A6N3V3F6_BACOV</name>
<organism evidence="5 6">
    <name type="scientific">Bacteroides ovatus</name>
    <dbReference type="NCBI Taxonomy" id="28116"/>
    <lineage>
        <taxon>Bacteria</taxon>
        <taxon>Pseudomonadati</taxon>
        <taxon>Bacteroidota</taxon>
        <taxon>Bacteroidia</taxon>
        <taxon>Bacteroidales</taxon>
        <taxon>Bacteroidaceae</taxon>
        <taxon>Bacteroides</taxon>
    </lineage>
</organism>
<keyword evidence="3" id="KW-0012">Acyltransferase</keyword>